<organism evidence="1 2">
    <name type="scientific">Favolaschia claudopus</name>
    <dbReference type="NCBI Taxonomy" id="2862362"/>
    <lineage>
        <taxon>Eukaryota</taxon>
        <taxon>Fungi</taxon>
        <taxon>Dikarya</taxon>
        <taxon>Basidiomycota</taxon>
        <taxon>Agaricomycotina</taxon>
        <taxon>Agaricomycetes</taxon>
        <taxon>Agaricomycetidae</taxon>
        <taxon>Agaricales</taxon>
        <taxon>Marasmiineae</taxon>
        <taxon>Mycenaceae</taxon>
        <taxon>Favolaschia</taxon>
    </lineage>
</organism>
<comment type="caution">
    <text evidence="1">The sequence shown here is derived from an EMBL/GenBank/DDBJ whole genome shotgun (WGS) entry which is preliminary data.</text>
</comment>
<sequence>MSTLTESELTQKMLATASKYLEVFAALDTSVIASIQTEDYLQEFAPASLNPPAPRTREHFTAHLRHLGGILQSFPVRAKKMWPNPSLRQVVVWAESETVFHEEFKDSEDEEEWRYRGEYVFFLDMDERGEKIRRVLEFVDSKGTERLRGLMARAWKKKAKVEGTEAGEFTLFAK</sequence>
<dbReference type="InterPro" id="IPR032710">
    <property type="entry name" value="NTF2-like_dom_sf"/>
</dbReference>
<name>A0AAW0DD26_9AGAR</name>
<dbReference type="Proteomes" id="UP001362999">
    <property type="component" value="Unassembled WGS sequence"/>
</dbReference>
<gene>
    <name evidence="1" type="ORF">R3P38DRAFT_2870471</name>
</gene>
<dbReference type="Gene3D" id="3.10.450.50">
    <property type="match status" value="1"/>
</dbReference>
<dbReference type="InterPro" id="IPR050977">
    <property type="entry name" value="Fungal_Meroterpenoid_Isomerase"/>
</dbReference>
<proteinExistence type="predicted"/>
<keyword evidence="2" id="KW-1185">Reference proteome</keyword>
<dbReference type="EMBL" id="JAWWNJ010000009">
    <property type="protein sequence ID" value="KAK7048620.1"/>
    <property type="molecule type" value="Genomic_DNA"/>
</dbReference>
<evidence type="ECO:0000313" key="2">
    <source>
        <dbReference type="Proteomes" id="UP001362999"/>
    </source>
</evidence>
<reference evidence="1 2" key="1">
    <citation type="journal article" date="2024" name="J Genomics">
        <title>Draft genome sequencing and assembly of Favolaschia claudopus CIRM-BRFM 2984 isolated from oak limbs.</title>
        <authorList>
            <person name="Navarro D."/>
            <person name="Drula E."/>
            <person name="Chaduli D."/>
            <person name="Cazenave R."/>
            <person name="Ahrendt S."/>
            <person name="Wang J."/>
            <person name="Lipzen A."/>
            <person name="Daum C."/>
            <person name="Barry K."/>
            <person name="Grigoriev I.V."/>
            <person name="Favel A."/>
            <person name="Rosso M.N."/>
            <person name="Martin F."/>
        </authorList>
    </citation>
    <scope>NUCLEOTIDE SEQUENCE [LARGE SCALE GENOMIC DNA]</scope>
    <source>
        <strain evidence="1 2">CIRM-BRFM 2984</strain>
    </source>
</reference>
<protein>
    <submittedName>
        <fullName evidence="1">Uncharacterized protein</fullName>
    </submittedName>
</protein>
<dbReference type="SUPFAM" id="SSF54427">
    <property type="entry name" value="NTF2-like"/>
    <property type="match status" value="1"/>
</dbReference>
<dbReference type="PANTHER" id="PTHR39598:SF1">
    <property type="entry name" value="AUSTINOID BIOSYNTHESIS CLUSTERS PROTEIN F-RELATED"/>
    <property type="match status" value="1"/>
</dbReference>
<accession>A0AAW0DD26</accession>
<dbReference type="AlphaFoldDB" id="A0AAW0DD26"/>
<evidence type="ECO:0000313" key="1">
    <source>
        <dbReference type="EMBL" id="KAK7048620.1"/>
    </source>
</evidence>
<dbReference type="PANTHER" id="PTHR39598">
    <property type="entry name" value="AUSTINOL SYNTHESIS PROTEIN F-RELATED"/>
    <property type="match status" value="1"/>
</dbReference>